<name>A0A0A9C915_ARUDO</name>
<protein>
    <submittedName>
        <fullName evidence="1">Uncharacterized protein</fullName>
    </submittedName>
</protein>
<proteinExistence type="predicted"/>
<reference evidence="1" key="2">
    <citation type="journal article" date="2015" name="Data Brief">
        <title>Shoot transcriptome of the giant reed, Arundo donax.</title>
        <authorList>
            <person name="Barrero R.A."/>
            <person name="Guerrero F.D."/>
            <person name="Moolhuijzen P."/>
            <person name="Goolsby J.A."/>
            <person name="Tidwell J."/>
            <person name="Bellgard S.E."/>
            <person name="Bellgard M.I."/>
        </authorList>
    </citation>
    <scope>NUCLEOTIDE SEQUENCE</scope>
    <source>
        <tissue evidence="1">Shoot tissue taken approximately 20 cm above the soil surface</tissue>
    </source>
</reference>
<dbReference type="EMBL" id="GBRH01225101">
    <property type="protein sequence ID" value="JAD72794.1"/>
    <property type="molecule type" value="Transcribed_RNA"/>
</dbReference>
<organism evidence="1">
    <name type="scientific">Arundo donax</name>
    <name type="common">Giant reed</name>
    <name type="synonym">Donax arundinaceus</name>
    <dbReference type="NCBI Taxonomy" id="35708"/>
    <lineage>
        <taxon>Eukaryota</taxon>
        <taxon>Viridiplantae</taxon>
        <taxon>Streptophyta</taxon>
        <taxon>Embryophyta</taxon>
        <taxon>Tracheophyta</taxon>
        <taxon>Spermatophyta</taxon>
        <taxon>Magnoliopsida</taxon>
        <taxon>Liliopsida</taxon>
        <taxon>Poales</taxon>
        <taxon>Poaceae</taxon>
        <taxon>PACMAD clade</taxon>
        <taxon>Arundinoideae</taxon>
        <taxon>Arundineae</taxon>
        <taxon>Arundo</taxon>
    </lineage>
</organism>
<reference evidence="1" key="1">
    <citation type="submission" date="2014-09" db="EMBL/GenBank/DDBJ databases">
        <authorList>
            <person name="Magalhaes I.L.F."/>
            <person name="Oliveira U."/>
            <person name="Santos F.R."/>
            <person name="Vidigal T.H.D.A."/>
            <person name="Brescovit A.D."/>
            <person name="Santos A.J."/>
        </authorList>
    </citation>
    <scope>NUCLEOTIDE SEQUENCE</scope>
    <source>
        <tissue evidence="1">Shoot tissue taken approximately 20 cm above the soil surface</tissue>
    </source>
</reference>
<evidence type="ECO:0000313" key="1">
    <source>
        <dbReference type="EMBL" id="JAD72794.1"/>
    </source>
</evidence>
<accession>A0A0A9C915</accession>
<sequence length="15" mass="1842">MAEAETDRRWRHGAR</sequence>